<sequence>MNKLVDKEDYEEELVNILSYLKTQQPNLVKKLSAPFIPNIKETSRVAIIGQETRGWLSSLDSHLSINRSAKELIKLSAEKYESIQSLNKQGRSKFGWLTIYTRKILGEQPLWLNFYGFDYKRGAIKHIKNKEIIDAIANYSLKKLVKEIKIANAKVLIFAGQYDGNFPALKRELQIINTEVIESGKYPVEKWDDLFILRIPHPAARNIKNKNQIIKAKINLAKSL</sequence>
<name>A0ABV6CB01_9GAMM</name>
<organism evidence="1 2">
    <name type="scientific">Thorsellia kenyensis</name>
    <dbReference type="NCBI Taxonomy" id="1549888"/>
    <lineage>
        <taxon>Bacteria</taxon>
        <taxon>Pseudomonadati</taxon>
        <taxon>Pseudomonadota</taxon>
        <taxon>Gammaproteobacteria</taxon>
        <taxon>Enterobacterales</taxon>
        <taxon>Thorselliaceae</taxon>
        <taxon>Thorsellia</taxon>
    </lineage>
</organism>
<proteinExistence type="predicted"/>
<keyword evidence="2" id="KW-1185">Reference proteome</keyword>
<dbReference type="EMBL" id="JBHLXE010000094">
    <property type="protein sequence ID" value="MFC0180173.1"/>
    <property type="molecule type" value="Genomic_DNA"/>
</dbReference>
<accession>A0ABV6CB01</accession>
<comment type="caution">
    <text evidence="1">The sequence shown here is derived from an EMBL/GenBank/DDBJ whole genome shotgun (WGS) entry which is preliminary data.</text>
</comment>
<gene>
    <name evidence="1" type="ORF">ACFFIT_08775</name>
</gene>
<reference evidence="1 2" key="1">
    <citation type="submission" date="2024-09" db="EMBL/GenBank/DDBJ databases">
        <authorList>
            <person name="Sun Q."/>
            <person name="Mori K."/>
        </authorList>
    </citation>
    <scope>NUCLEOTIDE SEQUENCE [LARGE SCALE GENOMIC DNA]</scope>
    <source>
        <strain evidence="1 2">CCM 8545</strain>
    </source>
</reference>
<evidence type="ECO:0000313" key="2">
    <source>
        <dbReference type="Proteomes" id="UP001589758"/>
    </source>
</evidence>
<dbReference type="Proteomes" id="UP001589758">
    <property type="component" value="Unassembled WGS sequence"/>
</dbReference>
<protein>
    <recommendedName>
        <fullName evidence="3">Uracil-DNA glycosylase-like domain-containing protein</fullName>
    </recommendedName>
</protein>
<dbReference type="RefSeq" id="WP_385877284.1">
    <property type="nucleotide sequence ID" value="NZ_JBHLXE010000094.1"/>
</dbReference>
<evidence type="ECO:0000313" key="1">
    <source>
        <dbReference type="EMBL" id="MFC0180173.1"/>
    </source>
</evidence>
<evidence type="ECO:0008006" key="3">
    <source>
        <dbReference type="Google" id="ProtNLM"/>
    </source>
</evidence>